<keyword evidence="1" id="KW-0472">Membrane</keyword>
<evidence type="ECO:0000256" key="2">
    <source>
        <dbReference type="SAM" id="SignalP"/>
    </source>
</evidence>
<sequence>MRYYCNSYKLLSAIVTLCLVGASALDGRWEKGLLNCDDHQNTRQPTLEDISLFVQDSWIYAALISLPEGDSIIIMKRKVDRDKTCKGNCTDTCQICDDNILFNRSKASIKPQLGMMVPGKPYILNDNHFEDFPQPDICLEYLFDDKMYAFRDCNETRPVQCMNDTGVFETTACYQPSTLIPSCLPLPLEKNNHCNFREDCTVGRLFQEFNVYAVTLVGAAFIYGMINIIFIMCTVKYLLKKLTNRVSSQDQNSSPNRKEPRIQVYYTHL</sequence>
<name>A0A8B8EI07_CRAVI</name>
<dbReference type="GeneID" id="111134491"/>
<keyword evidence="3" id="KW-1185">Reference proteome</keyword>
<keyword evidence="1" id="KW-0812">Transmembrane</keyword>
<dbReference type="KEGG" id="cvn:111134491"/>
<feature type="transmembrane region" description="Helical" evidence="1">
    <location>
        <begin position="211"/>
        <end position="239"/>
    </location>
</feature>
<evidence type="ECO:0000313" key="5">
    <source>
        <dbReference type="RefSeq" id="XP_022339262.1"/>
    </source>
</evidence>
<reference evidence="4 5" key="1">
    <citation type="submission" date="2025-04" db="UniProtKB">
        <authorList>
            <consortium name="RefSeq"/>
        </authorList>
    </citation>
    <scope>IDENTIFICATION</scope>
    <source>
        <tissue evidence="4 5">Whole sample</tissue>
    </source>
</reference>
<evidence type="ECO:0000313" key="3">
    <source>
        <dbReference type="Proteomes" id="UP000694844"/>
    </source>
</evidence>
<evidence type="ECO:0000313" key="6">
    <source>
        <dbReference type="RefSeq" id="XP_022339263.1"/>
    </source>
</evidence>
<keyword evidence="2" id="KW-0732">Signal</keyword>
<protein>
    <submittedName>
        <fullName evidence="4 5">Uncharacterized protein LOC111134491</fullName>
    </submittedName>
</protein>
<keyword evidence="1" id="KW-1133">Transmembrane helix</keyword>
<evidence type="ECO:0000313" key="7">
    <source>
        <dbReference type="RefSeq" id="XP_022339264.1"/>
    </source>
</evidence>
<dbReference type="Proteomes" id="UP000694844">
    <property type="component" value="Chromosome 5"/>
</dbReference>
<accession>A0A8B8EI07</accession>
<evidence type="ECO:0000313" key="4">
    <source>
        <dbReference type="RefSeq" id="XP_022339261.1"/>
    </source>
</evidence>
<evidence type="ECO:0000313" key="9">
    <source>
        <dbReference type="RefSeq" id="XP_022339266.1"/>
    </source>
</evidence>
<proteinExistence type="predicted"/>
<dbReference type="RefSeq" id="XP_022339264.1">
    <property type="nucleotide sequence ID" value="XM_022483556.1"/>
</dbReference>
<dbReference type="RefSeq" id="XP_022339262.1">
    <property type="nucleotide sequence ID" value="XM_022483554.1"/>
</dbReference>
<dbReference type="AlphaFoldDB" id="A0A8B8EI07"/>
<feature type="chain" id="PRO_5044666458" evidence="2">
    <location>
        <begin position="25"/>
        <end position="269"/>
    </location>
</feature>
<dbReference type="RefSeq" id="XP_022339263.1">
    <property type="nucleotide sequence ID" value="XM_022483555.1"/>
</dbReference>
<dbReference type="RefSeq" id="XP_022339266.1">
    <property type="nucleotide sequence ID" value="XM_022483558.1"/>
</dbReference>
<dbReference type="OrthoDB" id="6157970at2759"/>
<evidence type="ECO:0000256" key="1">
    <source>
        <dbReference type="SAM" id="Phobius"/>
    </source>
</evidence>
<gene>
    <name evidence="4 5 6 7 8 9" type="primary">LOC111134491</name>
</gene>
<evidence type="ECO:0000313" key="8">
    <source>
        <dbReference type="RefSeq" id="XP_022339265.1"/>
    </source>
</evidence>
<feature type="signal peptide" evidence="2">
    <location>
        <begin position="1"/>
        <end position="24"/>
    </location>
</feature>
<dbReference type="RefSeq" id="XP_022339265.1">
    <property type="nucleotide sequence ID" value="XM_022483557.1"/>
</dbReference>
<dbReference type="RefSeq" id="XP_022339261.1">
    <property type="nucleotide sequence ID" value="XM_022483553.1"/>
</dbReference>
<organism evidence="3 9">
    <name type="scientific">Crassostrea virginica</name>
    <name type="common">Eastern oyster</name>
    <dbReference type="NCBI Taxonomy" id="6565"/>
    <lineage>
        <taxon>Eukaryota</taxon>
        <taxon>Metazoa</taxon>
        <taxon>Spiralia</taxon>
        <taxon>Lophotrochozoa</taxon>
        <taxon>Mollusca</taxon>
        <taxon>Bivalvia</taxon>
        <taxon>Autobranchia</taxon>
        <taxon>Pteriomorphia</taxon>
        <taxon>Ostreida</taxon>
        <taxon>Ostreoidea</taxon>
        <taxon>Ostreidae</taxon>
        <taxon>Crassostrea</taxon>
    </lineage>
</organism>